<dbReference type="Gene3D" id="3.10.180.10">
    <property type="entry name" value="2,3-Dihydroxybiphenyl 1,2-Dioxygenase, domain 1"/>
    <property type="match status" value="2"/>
</dbReference>
<comment type="caution">
    <text evidence="2">The sequence shown here is derived from an EMBL/GenBank/DDBJ whole genome shotgun (WGS) entry which is preliminary data.</text>
</comment>
<dbReference type="Proteomes" id="UP000432464">
    <property type="component" value="Unassembled WGS sequence"/>
</dbReference>
<keyword evidence="3" id="KW-1185">Reference proteome</keyword>
<dbReference type="PANTHER" id="PTHR33993:SF10">
    <property type="entry name" value="CONSERVED PROTEIN"/>
    <property type="match status" value="1"/>
</dbReference>
<dbReference type="SUPFAM" id="SSF54593">
    <property type="entry name" value="Glyoxalase/Bleomycin resistance protein/Dihydroxybiphenyl dioxygenase"/>
    <property type="match status" value="2"/>
</dbReference>
<organism evidence="2 3">
    <name type="scientific">Nocardia aurantiaca</name>
    <dbReference type="NCBI Taxonomy" id="2675850"/>
    <lineage>
        <taxon>Bacteria</taxon>
        <taxon>Bacillati</taxon>
        <taxon>Actinomycetota</taxon>
        <taxon>Actinomycetes</taxon>
        <taxon>Mycobacteriales</taxon>
        <taxon>Nocardiaceae</taxon>
        <taxon>Nocardia</taxon>
    </lineage>
</organism>
<feature type="domain" description="VOC" evidence="1">
    <location>
        <begin position="9"/>
        <end position="121"/>
    </location>
</feature>
<dbReference type="Pfam" id="PF00903">
    <property type="entry name" value="Glyoxalase"/>
    <property type="match status" value="2"/>
</dbReference>
<dbReference type="InterPro" id="IPR037523">
    <property type="entry name" value="VOC_core"/>
</dbReference>
<sequence>MDYATQPGDPVWTDLFTTDTDGAIAFYGELFGWTADIAPEHGDYITFRKDGRAVAGGMRNDGNSGPDQWTVYLASPDAEATAAAVMAAGGMTAVPVTAVGDVGRFGVFGDNGGVGIGVWEAGTMAGFEQRGVVGDGHWEGHVGAPSWFELHTRGYDDALTFYREAFGWKDPFTIADTPEFRYTTIHSVTPMLGGVMDSTSFLPPGVPGYWTVYFGVEDVDLSVRKVAELGGTVVRPPEDTPYGRLAAVADATGARFSLGGNKS</sequence>
<dbReference type="PROSITE" id="PS51819">
    <property type="entry name" value="VOC"/>
    <property type="match status" value="2"/>
</dbReference>
<name>A0A6I3KSU8_9NOCA</name>
<dbReference type="InterPro" id="IPR052164">
    <property type="entry name" value="Anthracycline_SecMetBiosynth"/>
</dbReference>
<reference evidence="2 3" key="1">
    <citation type="submission" date="2019-11" db="EMBL/GenBank/DDBJ databases">
        <title>Nocardia sp. nov. CT2-14 isolated from soil.</title>
        <authorList>
            <person name="Kanchanasin P."/>
            <person name="Tanasupawat S."/>
            <person name="Yuki M."/>
            <person name="Kudo T."/>
        </authorList>
    </citation>
    <scope>NUCLEOTIDE SEQUENCE [LARGE SCALE GENOMIC DNA]</scope>
    <source>
        <strain evidence="2 3">CT2-14</strain>
    </source>
</reference>
<dbReference type="AlphaFoldDB" id="A0A6I3KSU8"/>
<dbReference type="RefSeq" id="WP_154787086.1">
    <property type="nucleotide sequence ID" value="NZ_WMBB01000003.1"/>
</dbReference>
<evidence type="ECO:0000313" key="3">
    <source>
        <dbReference type="Proteomes" id="UP000432464"/>
    </source>
</evidence>
<feature type="domain" description="VOC" evidence="1">
    <location>
        <begin position="144"/>
        <end position="261"/>
    </location>
</feature>
<protein>
    <submittedName>
        <fullName evidence="2">VOC family protein</fullName>
    </submittedName>
</protein>
<evidence type="ECO:0000313" key="2">
    <source>
        <dbReference type="EMBL" id="MTE12597.1"/>
    </source>
</evidence>
<dbReference type="InterPro" id="IPR004360">
    <property type="entry name" value="Glyas_Fos-R_dOase_dom"/>
</dbReference>
<dbReference type="PANTHER" id="PTHR33993">
    <property type="entry name" value="GLYOXALASE-RELATED"/>
    <property type="match status" value="1"/>
</dbReference>
<gene>
    <name evidence="2" type="ORF">GLP40_07380</name>
</gene>
<dbReference type="InterPro" id="IPR029068">
    <property type="entry name" value="Glyas_Bleomycin-R_OHBP_Dase"/>
</dbReference>
<dbReference type="EMBL" id="WMBB01000003">
    <property type="protein sequence ID" value="MTE12597.1"/>
    <property type="molecule type" value="Genomic_DNA"/>
</dbReference>
<accession>A0A6I3KSU8</accession>
<evidence type="ECO:0000259" key="1">
    <source>
        <dbReference type="PROSITE" id="PS51819"/>
    </source>
</evidence>
<proteinExistence type="predicted"/>
<dbReference type="CDD" id="cd07247">
    <property type="entry name" value="SgaA_N_like"/>
    <property type="match status" value="2"/>
</dbReference>